<organism evidence="16 17">
    <name type="scientific">Myripristis murdjan</name>
    <name type="common">pinecone soldierfish</name>
    <dbReference type="NCBI Taxonomy" id="586833"/>
    <lineage>
        <taxon>Eukaryota</taxon>
        <taxon>Metazoa</taxon>
        <taxon>Chordata</taxon>
        <taxon>Craniata</taxon>
        <taxon>Vertebrata</taxon>
        <taxon>Euteleostomi</taxon>
        <taxon>Actinopterygii</taxon>
        <taxon>Neopterygii</taxon>
        <taxon>Teleostei</taxon>
        <taxon>Neoteleostei</taxon>
        <taxon>Acanthomorphata</taxon>
        <taxon>Holocentriformes</taxon>
        <taxon>Holocentridae</taxon>
        <taxon>Myripristis</taxon>
    </lineage>
</organism>
<dbReference type="InterPro" id="IPR046942">
    <property type="entry name" value="TET_oxygenase"/>
</dbReference>
<feature type="domain" description="CXXC-type" evidence="15">
    <location>
        <begin position="658"/>
        <end position="699"/>
    </location>
</feature>
<dbReference type="InParanoid" id="A0A667XLV1"/>
<evidence type="ECO:0000256" key="3">
    <source>
        <dbReference type="ARBA" id="ARBA00022454"/>
    </source>
</evidence>
<dbReference type="Ensembl" id="ENSMMDT00005016643.1">
    <property type="protein sequence ID" value="ENSMMDP00005016217.1"/>
    <property type="gene ID" value="ENSMMDG00005008123.1"/>
</dbReference>
<name>A0A667XLV1_9TELE</name>
<dbReference type="GO" id="GO:0005694">
    <property type="term" value="C:chromosome"/>
    <property type="evidence" value="ECO:0007669"/>
    <property type="project" value="UniProtKB-SubCell"/>
</dbReference>
<feature type="compositionally biased region" description="Basic and acidic residues" evidence="14">
    <location>
        <begin position="171"/>
        <end position="180"/>
    </location>
</feature>
<feature type="compositionally biased region" description="Polar residues" evidence="14">
    <location>
        <begin position="1091"/>
        <end position="1100"/>
    </location>
</feature>
<feature type="compositionally biased region" description="Basic and acidic residues" evidence="14">
    <location>
        <begin position="265"/>
        <end position="289"/>
    </location>
</feature>
<comment type="subcellular location">
    <subcellularLocation>
        <location evidence="1">Chromosome</location>
    </subcellularLocation>
</comment>
<evidence type="ECO:0000256" key="4">
    <source>
        <dbReference type="ARBA" id="ARBA00022723"/>
    </source>
</evidence>
<reference evidence="16" key="2">
    <citation type="submission" date="2025-08" db="UniProtKB">
        <authorList>
            <consortium name="Ensembl"/>
        </authorList>
    </citation>
    <scope>IDENTIFICATION</scope>
</reference>
<dbReference type="GO" id="GO:0070579">
    <property type="term" value="F:DNA 5-methylcytosine dioxygenase activity"/>
    <property type="evidence" value="ECO:0007669"/>
    <property type="project" value="UniProtKB-UniRule"/>
</dbReference>
<evidence type="ECO:0000256" key="14">
    <source>
        <dbReference type="SAM" id="MobiDB-lite"/>
    </source>
</evidence>
<feature type="compositionally biased region" description="Polar residues" evidence="14">
    <location>
        <begin position="290"/>
        <end position="299"/>
    </location>
</feature>
<dbReference type="Proteomes" id="UP000472263">
    <property type="component" value="Chromosome 15"/>
</dbReference>
<feature type="compositionally biased region" description="Basic and acidic residues" evidence="14">
    <location>
        <begin position="314"/>
        <end position="324"/>
    </location>
</feature>
<feature type="compositionally biased region" description="Polar residues" evidence="14">
    <location>
        <begin position="431"/>
        <end position="441"/>
    </location>
</feature>
<keyword evidence="3" id="KW-0158">Chromosome</keyword>
<reference evidence="16" key="1">
    <citation type="submission" date="2019-06" db="EMBL/GenBank/DDBJ databases">
        <authorList>
            <consortium name="Wellcome Sanger Institute Data Sharing"/>
        </authorList>
    </citation>
    <scope>NUCLEOTIDE SEQUENCE [LARGE SCALE GENOMIC DNA]</scope>
</reference>
<dbReference type="GO" id="GO:0032656">
    <property type="term" value="P:regulation of interleukin-13 production"/>
    <property type="evidence" value="ECO:0007669"/>
    <property type="project" value="Ensembl"/>
</dbReference>
<feature type="compositionally biased region" description="Low complexity" evidence="14">
    <location>
        <begin position="599"/>
        <end position="611"/>
    </location>
</feature>
<feature type="region of interest" description="Disordered" evidence="14">
    <location>
        <begin position="1"/>
        <end position="227"/>
    </location>
</feature>
<dbReference type="PROSITE" id="PS51058">
    <property type="entry name" value="ZF_CXXC"/>
    <property type="match status" value="1"/>
</dbReference>
<keyword evidence="6 13" id="KW-0862">Zinc</keyword>
<comment type="catalytic activity">
    <reaction evidence="11 13">
        <text>a 5-hydroxymethyl-2'-deoxycytidine in DNA + 2-oxoglutarate + O2 = a 5-formyl-2'-deoxycytidine in DNA + succinate + CO2 + H2O</text>
        <dbReference type="Rhea" id="RHEA:53828"/>
        <dbReference type="Rhea" id="RHEA-COMP:13315"/>
        <dbReference type="Rhea" id="RHEA-COMP:13656"/>
        <dbReference type="ChEBI" id="CHEBI:15377"/>
        <dbReference type="ChEBI" id="CHEBI:15379"/>
        <dbReference type="ChEBI" id="CHEBI:16526"/>
        <dbReference type="ChEBI" id="CHEBI:16810"/>
        <dbReference type="ChEBI" id="CHEBI:30031"/>
        <dbReference type="ChEBI" id="CHEBI:136731"/>
        <dbReference type="ChEBI" id="CHEBI:137731"/>
        <dbReference type="EC" id="1.14.11.80"/>
    </reaction>
</comment>
<feature type="region of interest" description="Disordered" evidence="14">
    <location>
        <begin position="504"/>
        <end position="568"/>
    </location>
</feature>
<feature type="region of interest" description="Disordered" evidence="14">
    <location>
        <begin position="244"/>
        <end position="441"/>
    </location>
</feature>
<feature type="region of interest" description="Disordered" evidence="14">
    <location>
        <begin position="1091"/>
        <end position="1145"/>
    </location>
</feature>
<evidence type="ECO:0000256" key="7">
    <source>
        <dbReference type="ARBA" id="ARBA00022964"/>
    </source>
</evidence>
<dbReference type="GO" id="GO:0001666">
    <property type="term" value="P:response to hypoxia"/>
    <property type="evidence" value="ECO:0007669"/>
    <property type="project" value="Ensembl"/>
</dbReference>
<evidence type="ECO:0000256" key="10">
    <source>
        <dbReference type="ARBA" id="ARBA00047840"/>
    </source>
</evidence>
<feature type="compositionally biased region" description="Polar residues" evidence="14">
    <location>
        <begin position="404"/>
        <end position="423"/>
    </location>
</feature>
<feature type="compositionally biased region" description="Basic and acidic residues" evidence="14">
    <location>
        <begin position="1191"/>
        <end position="1200"/>
    </location>
</feature>
<accession>A0A667XLV1</accession>
<reference evidence="16" key="3">
    <citation type="submission" date="2025-09" db="UniProtKB">
        <authorList>
            <consortium name="Ensembl"/>
        </authorList>
    </citation>
    <scope>IDENTIFICATION</scope>
</reference>
<feature type="compositionally biased region" description="Basic and acidic residues" evidence="14">
    <location>
        <begin position="340"/>
        <end position="392"/>
    </location>
</feature>
<evidence type="ECO:0000256" key="6">
    <source>
        <dbReference type="ARBA" id="ARBA00022833"/>
    </source>
</evidence>
<evidence type="ECO:0000256" key="9">
    <source>
        <dbReference type="ARBA" id="ARBA00023004"/>
    </source>
</evidence>
<dbReference type="GeneTree" id="ENSGT00940000158935"/>
<feature type="region of interest" description="Disordered" evidence="14">
    <location>
        <begin position="591"/>
        <end position="611"/>
    </location>
</feature>
<dbReference type="CDD" id="cd18895">
    <property type="entry name" value="TET1"/>
    <property type="match status" value="1"/>
</dbReference>
<sequence>MPASSKPPKRQTSSQKKNGHKVITTKRQTCNSSKSRGRATERLQKTPVEPKRFAARARTQSGRSPRGRGVSGAAGHGPGRSPGRVNHAPNVTGSARLRRLSNPTDHCGELEDPLGCRKSRRGTRVSVTPCQPLKPCRGGRSSSRGTAGRGAVLHQEHTSKQPSNTESGDSTPKKDIEKLDTPNSEEIPPVSPKTDFDVPLNIPDEVVGVNKGNEGSPLKADSPPCNGTLEDCVQYSCDNVITEQDEQTVSQASRDDLSYVIGRPVCDDIDRQQKFSNDESKDSTSELTEKTSISPQAKQDGNKEHGSSPNQGNKLDDPASDGKQDVFIAHQDESVTLDLDLERKQEINEEGKESLEAEKEVERPDETVEETKESVEKLDILERDSEKEDKDGAFISPADCHPSTPISQSSDPAHSSDGLTAQPESPVKVSPVSNTATSDPTKASSLLELCGLEVQKDMQPTTQGAKLQSPVSSAVPETAPMSQTDLTTRNTLVITCSESLKALCSSQREPEQPQSWQTPPLQRDRQAGVPAEAQTKDSVSNQEPSKHHSREDTASLSSSPIPQSSTDVLPAVCQPNLAEDSVVVVVPEQGSVPKTSTPSLDGSLSLSCSSESTRSSLSFDTESEAGYGDPSPPILPGSWGPEGACLPSWTSRKPQRKERKKRSRCGTCEPCLRKISCGQCSCCLNRRTGHQICKLRKCVELKKRRSSSLVSLPAAQVRLRSQFVITLEKLLQYQLDFFFFPTEQIIEKEEGPYYTHLGAGPSVAAVRELMENRYGAKGNAVRVEVVVYTGKEGKSSQGCPIAKWVIRRSSEEEKLLCLVRQRAGHHCDSAVVVILILAWEGIPRPVADRLYQELTETLCKYGSPTSRRCALNEDRTCACQGLDPDTCGASFSFGCSWSMYFNGCKFARSKVPRKFRLLGDYAEEVRFWSFSNSFKRMLFTCCLSHLCIQEEKLENNLQNLATDLAPVYKRLAPEAFQNQVAQEEAGTDCRLGWREGRPFSGVTACVDFCAHAHKDTHNMNNGSTVVCTLTKEDNRAVRNIPEDEQLHVLPLYKISDRDEFGQVEGQWAKIQTGALQVLSAFPREVGFRTTSAEQSPTFKTEPQAYYGSYRPPTRPASVGRYQSSTYSQSTSSYPTPGAGVTPGREAISPSHPGLYGLQYGQHGSTFNYKTMSNAMNGYSPGSSDQSIPKHQSVDPSDHIPPHNALSDYPRMFKTEPSEVGAEVGGHGLTPLSLPLPPQIPPLEPEEVKQEEVWSDSEHNFLDNDIGGVAVAPSHGSILIECARRELHATTPILRPNRSHPTRISLVFYQHKSLNEPGHGMAMWDAKMAKRDREREEEAERLGRIWKVPTHQVWTFPRDSVITMSPYALTQVTGPYNRWT</sequence>
<evidence type="ECO:0000256" key="12">
    <source>
        <dbReference type="PROSITE-ProRule" id="PRU00509"/>
    </source>
</evidence>
<feature type="region of interest" description="Disordered" evidence="14">
    <location>
        <begin position="457"/>
        <end position="486"/>
    </location>
</feature>
<dbReference type="GO" id="GO:0040029">
    <property type="term" value="P:epigenetic regulation of gene expression"/>
    <property type="evidence" value="ECO:0007669"/>
    <property type="project" value="InterPro"/>
</dbReference>
<dbReference type="PANTHER" id="PTHR23358">
    <property type="entry name" value="METHYLCYTOSINE DIOXYGENASE TET"/>
    <property type="match status" value="1"/>
</dbReference>
<keyword evidence="7 13" id="KW-0223">Dioxygenase</keyword>
<evidence type="ECO:0000256" key="1">
    <source>
        <dbReference type="ARBA" id="ARBA00004286"/>
    </source>
</evidence>
<comment type="catalytic activity">
    <reaction evidence="10 13">
        <text>a 5-formyl-2'-deoxycytidine in DNA + 2-oxoglutarate + O2 = a 5-carboxyl-2'-deoxycytidine in DNA + succinate + CO2 + H(+)</text>
        <dbReference type="Rhea" id="RHEA:53832"/>
        <dbReference type="Rhea" id="RHEA-COMP:13656"/>
        <dbReference type="Rhea" id="RHEA-COMP:13657"/>
        <dbReference type="ChEBI" id="CHEBI:15378"/>
        <dbReference type="ChEBI" id="CHEBI:15379"/>
        <dbReference type="ChEBI" id="CHEBI:16526"/>
        <dbReference type="ChEBI" id="CHEBI:16810"/>
        <dbReference type="ChEBI" id="CHEBI:30031"/>
        <dbReference type="ChEBI" id="CHEBI:137731"/>
        <dbReference type="ChEBI" id="CHEBI:137732"/>
        <dbReference type="EC" id="1.14.11.80"/>
    </reaction>
</comment>
<comment type="cofactor">
    <cofactor evidence="13">
        <name>Fe(2+)</name>
        <dbReference type="ChEBI" id="CHEBI:29033"/>
    </cofactor>
    <text evidence="13">Binds 1 Fe(2+) ion per subunit.</text>
</comment>
<keyword evidence="9 13" id="KW-0408">Iron</keyword>
<evidence type="ECO:0000256" key="5">
    <source>
        <dbReference type="ARBA" id="ARBA00022771"/>
    </source>
</evidence>
<evidence type="ECO:0000313" key="16">
    <source>
        <dbReference type="Ensembl" id="ENSMMDP00005016217.1"/>
    </source>
</evidence>
<dbReference type="PANTHER" id="PTHR23358:SF2">
    <property type="entry name" value="METHYLCYTOSINE DIOXYGENASE TET1"/>
    <property type="match status" value="1"/>
</dbReference>
<comment type="cofactor">
    <cofactor evidence="13">
        <name>Zn(2+)</name>
        <dbReference type="ChEBI" id="CHEBI:29105"/>
    </cofactor>
    <text evidence="13">The zinc ions have a structural role.</text>
</comment>
<dbReference type="InterPro" id="IPR002857">
    <property type="entry name" value="Znf_CXXC"/>
</dbReference>
<evidence type="ECO:0000256" key="13">
    <source>
        <dbReference type="RuleBase" id="RU367064"/>
    </source>
</evidence>
<dbReference type="GO" id="GO:0005634">
    <property type="term" value="C:nucleus"/>
    <property type="evidence" value="ECO:0007669"/>
    <property type="project" value="UniProtKB-UniRule"/>
</dbReference>
<feature type="compositionally biased region" description="Low complexity" evidence="14">
    <location>
        <begin position="138"/>
        <end position="151"/>
    </location>
</feature>
<keyword evidence="4 13" id="KW-0479">Metal-binding</keyword>
<feature type="compositionally biased region" description="Basic and acidic residues" evidence="14">
    <location>
        <begin position="544"/>
        <end position="553"/>
    </location>
</feature>
<dbReference type="GO" id="GO:0045944">
    <property type="term" value="P:positive regulation of transcription by RNA polymerase II"/>
    <property type="evidence" value="ECO:0007669"/>
    <property type="project" value="TreeGrafter"/>
</dbReference>
<feature type="compositionally biased region" description="Low complexity" evidence="14">
    <location>
        <begin position="1121"/>
        <end position="1136"/>
    </location>
</feature>
<feature type="compositionally biased region" description="Low complexity" evidence="14">
    <location>
        <begin position="555"/>
        <end position="565"/>
    </location>
</feature>
<comment type="catalytic activity">
    <reaction evidence="13">
        <text>a 5-methyl-2'-deoxycytidine in DNA + 2-oxoglutarate + O2 = a 5-hydroxymethyl-2'-deoxycytidine in DNA + succinate + CO2</text>
        <dbReference type="Rhea" id="RHEA:52636"/>
        <dbReference type="Rhea" id="RHEA-COMP:11370"/>
        <dbReference type="Rhea" id="RHEA-COMP:13315"/>
        <dbReference type="ChEBI" id="CHEBI:15379"/>
        <dbReference type="ChEBI" id="CHEBI:16526"/>
        <dbReference type="ChEBI" id="CHEBI:16810"/>
        <dbReference type="ChEBI" id="CHEBI:30031"/>
        <dbReference type="ChEBI" id="CHEBI:85454"/>
        <dbReference type="ChEBI" id="CHEBI:136731"/>
        <dbReference type="EC" id="1.14.11.80"/>
    </reaction>
</comment>
<dbReference type="GO" id="GO:0071222">
    <property type="term" value="P:cellular response to lipopolysaccharide"/>
    <property type="evidence" value="ECO:0007669"/>
    <property type="project" value="Ensembl"/>
</dbReference>
<proteinExistence type="inferred from homology"/>
<evidence type="ECO:0000256" key="2">
    <source>
        <dbReference type="ARBA" id="ARBA00007502"/>
    </source>
</evidence>
<feature type="compositionally biased region" description="Polar residues" evidence="14">
    <location>
        <begin position="504"/>
        <end position="520"/>
    </location>
</feature>
<keyword evidence="8 13" id="KW-0560">Oxidoreductase</keyword>
<dbReference type="Pfam" id="PF12851">
    <property type="entry name" value="Tet_JBP"/>
    <property type="match status" value="1"/>
</dbReference>
<comment type="similarity">
    <text evidence="2 13">Belongs to the TET family.</text>
</comment>
<evidence type="ECO:0000256" key="11">
    <source>
        <dbReference type="ARBA" id="ARBA00049431"/>
    </source>
</evidence>
<keyword evidence="17" id="KW-1185">Reference proteome</keyword>
<evidence type="ECO:0000259" key="15">
    <source>
        <dbReference type="PROSITE" id="PS51058"/>
    </source>
</evidence>
<dbReference type="EC" id="1.14.11.80" evidence="13"/>
<feature type="compositionally biased region" description="Polar residues" evidence="14">
    <location>
        <begin position="458"/>
        <end position="472"/>
    </location>
</feature>
<dbReference type="InterPro" id="IPR024779">
    <property type="entry name" value="2OGFeDO_JBP1/TET_oxygenase_dom"/>
</dbReference>
<dbReference type="SMART" id="SM01333">
    <property type="entry name" value="Tet_JBP"/>
    <property type="match status" value="1"/>
</dbReference>
<comment type="function">
    <text evidence="13">Dioxygenase that catalyzes the conversion of the modified genomic base 5-methylcytosine (5mC) into 5-hydroxymethylcytosine (5hmC) and plays a key role in epigenetic chromatin reprogramming during embryonic development.</text>
</comment>
<keyword evidence="5 12" id="KW-0863">Zinc-finger</keyword>
<feature type="compositionally biased region" description="Gly residues" evidence="14">
    <location>
        <begin position="69"/>
        <end position="80"/>
    </location>
</feature>
<gene>
    <name evidence="16" type="primary">tet1</name>
</gene>
<dbReference type="FunCoup" id="A0A667XLV1">
    <property type="interactions" value="492"/>
</dbReference>
<protein>
    <recommendedName>
        <fullName evidence="13">Methylcytosine dioxygenase TET</fullName>
        <ecNumber evidence="13">1.14.11.80</ecNumber>
    </recommendedName>
</protein>
<feature type="compositionally biased region" description="Polar residues" evidence="14">
    <location>
        <begin position="1176"/>
        <end position="1189"/>
    </location>
</feature>
<dbReference type="GO" id="GO:0008270">
    <property type="term" value="F:zinc ion binding"/>
    <property type="evidence" value="ECO:0007669"/>
    <property type="project" value="UniProtKB-UniRule"/>
</dbReference>
<dbReference type="InterPro" id="IPR040175">
    <property type="entry name" value="TET1/2/3"/>
</dbReference>
<feature type="compositionally biased region" description="Polar residues" evidence="14">
    <location>
        <begin position="25"/>
        <end position="34"/>
    </location>
</feature>
<feature type="compositionally biased region" description="Basic and acidic residues" evidence="14">
    <location>
        <begin position="38"/>
        <end position="52"/>
    </location>
</feature>
<evidence type="ECO:0000313" key="17">
    <source>
        <dbReference type="Proteomes" id="UP000472263"/>
    </source>
</evidence>
<dbReference type="GO" id="GO:0003677">
    <property type="term" value="F:DNA binding"/>
    <property type="evidence" value="ECO:0007669"/>
    <property type="project" value="InterPro"/>
</dbReference>
<evidence type="ECO:0000256" key="8">
    <source>
        <dbReference type="ARBA" id="ARBA00023002"/>
    </source>
</evidence>
<feature type="region of interest" description="Disordered" evidence="14">
    <location>
        <begin position="1176"/>
        <end position="1201"/>
    </location>
</feature>
<dbReference type="GO" id="GO:0141166">
    <property type="term" value="P:chromosomal 5-methylcytosine DNA demethylation pathway"/>
    <property type="evidence" value="ECO:0007669"/>
    <property type="project" value="UniProtKB-UniRule"/>
</dbReference>
<feature type="compositionally biased region" description="Polar residues" evidence="14">
    <location>
        <begin position="160"/>
        <end position="170"/>
    </location>
</feature>